<dbReference type="InterPro" id="IPR029018">
    <property type="entry name" value="Hex-like_dom2"/>
</dbReference>
<feature type="chain" id="PRO_5012485692" description="Alpha glucuronidase N-terminal domain-containing protein" evidence="2">
    <location>
        <begin position="30"/>
        <end position="793"/>
    </location>
</feature>
<dbReference type="Gene3D" id="3.30.379.10">
    <property type="entry name" value="Chitobiase/beta-hexosaminidase domain 2-like"/>
    <property type="match status" value="1"/>
</dbReference>
<dbReference type="InterPro" id="IPR005154">
    <property type="entry name" value="Glyco_hydro_67_aGlcAse_N"/>
</dbReference>
<dbReference type="Proteomes" id="UP000218432">
    <property type="component" value="Chromosome 3"/>
</dbReference>
<evidence type="ECO:0000313" key="4">
    <source>
        <dbReference type="EMBL" id="BAX63375.1"/>
    </source>
</evidence>
<protein>
    <recommendedName>
        <fullName evidence="3">Alpha glucuronidase N-terminal domain-containing protein</fullName>
    </recommendedName>
</protein>
<accession>A0A1Y1BUC7</accession>
<keyword evidence="2" id="KW-0732">Signal</keyword>
<dbReference type="PANTHER" id="PTHR47406:SF2">
    <property type="entry name" value="ALPHA GLUCURONIDASE N-TERMINAL DOMAIN-CONTAINING PROTEIN"/>
    <property type="match status" value="1"/>
</dbReference>
<name>A0A1Y1BUC7_9BURK</name>
<dbReference type="EMBL" id="AP018113">
    <property type="protein sequence ID" value="BAX63375.1"/>
    <property type="molecule type" value="Genomic_DNA"/>
</dbReference>
<keyword evidence="1" id="KW-0378">Hydrolase</keyword>
<dbReference type="SUPFAM" id="SSF55545">
    <property type="entry name" value="beta-N-acetylhexosaminidase-like domain"/>
    <property type="match status" value="1"/>
</dbReference>
<feature type="signal peptide" evidence="2">
    <location>
        <begin position="1"/>
        <end position="29"/>
    </location>
</feature>
<dbReference type="Pfam" id="PF03648">
    <property type="entry name" value="Glyco_hydro_67N"/>
    <property type="match status" value="1"/>
</dbReference>
<evidence type="ECO:0000259" key="3">
    <source>
        <dbReference type="Pfam" id="PF03648"/>
    </source>
</evidence>
<feature type="domain" description="Alpha glucuronidase N-terminal" evidence="3">
    <location>
        <begin position="72"/>
        <end position="154"/>
    </location>
</feature>
<dbReference type="InterPro" id="IPR032287">
    <property type="entry name" value="DUF4838"/>
</dbReference>
<evidence type="ECO:0000313" key="5">
    <source>
        <dbReference type="Proteomes" id="UP000218432"/>
    </source>
</evidence>
<dbReference type="Pfam" id="PF16126">
    <property type="entry name" value="DUF4838"/>
    <property type="match status" value="1"/>
</dbReference>
<evidence type="ECO:0000256" key="2">
    <source>
        <dbReference type="SAM" id="SignalP"/>
    </source>
</evidence>
<evidence type="ECO:0000256" key="1">
    <source>
        <dbReference type="ARBA" id="ARBA00022801"/>
    </source>
</evidence>
<reference evidence="4 5" key="1">
    <citation type="journal article" date="2017" name="Genome Announc.">
        <title>Complete Genome Sequence of Burkholderia stabilis FERMP-21014.</title>
        <authorList>
            <person name="Konishi K."/>
            <person name="Kumagai T."/>
            <person name="Sakasegawa S."/>
            <person name="Tamura T."/>
        </authorList>
    </citation>
    <scope>NUCLEOTIDE SEQUENCE [LARGE SCALE GENOMIC DNA]</scope>
    <source>
        <strain evidence="4 5">FERMP-21014</strain>
    </source>
</reference>
<proteinExistence type="predicted"/>
<dbReference type="GO" id="GO:0046559">
    <property type="term" value="F:alpha-glucuronidase activity"/>
    <property type="evidence" value="ECO:0007669"/>
    <property type="project" value="InterPro"/>
</dbReference>
<dbReference type="RefSeq" id="WP_231944184.1">
    <property type="nucleotide sequence ID" value="NZ_AP018113.1"/>
</dbReference>
<sequence length="793" mass="86089">MKPVSLVRVAVRAAAVALCAMVARGGDCAQPVRPPHDANVVAANPRVSAPRVLLAQDGVARYLVRAGAPDAVTRHAADEIADYLSRISGASFAVSDDAQDRTPAIVVGGEHAAERCRSANAAPLGSDGFVICRSGNDLVVAGDTPRGTLFGAYWWLDRKLGVKWLAPDATEVPQQAELRVDTAPVRQVPRFAYREVLSAEGEDKPFRAHNLLNGESHGTSYRASPPGIDMWDRSWLARDGDADFWTLVPHDRYAAAHPAWYAGGQLAMMSADVRATMAAEIVKRLKRQPDPARIWFGIRDMDWGWDLDAASRAFADAHGGAPSAAFLDMVRDVAARVREAVPGARFAMPAYHWGFTPPDGMQVPDYVRVYPMTIQVDYSVALNEDRNASLRDGLRKWSDIARHVTVWDHVVNFGGYLQPTPNLYPIGRSIAWLATLPNVDGYFAEGDWQSHGGEFASLRVWLIARLLWTPTADPRTLVREYCDAYYGAAAPAVVRYIDRMHVALRASGDVLAEQTPVGMSMYTYDFVRESERDFDAAARAVDGDAVRSARVRQARMPLDFVILALRDRYAAGAAQEGWDLDIRGRRARFDAAISAAGVRQYRQSGNLAALGALLDIDRHPVVPPPLVAGLADSDWRAIDVSRVNLYDSARVVADPGALDGAAIAIRGDSGVWAVQLKLDKLPRDGRWDLYASVRVPEGGAAGDVGAAAVRVGAYPPMTLRTDTPARTLDDARFGWLPVPGGPFAYDADHEKGIYVHGVGFARGRSVRVGAFIAIRHRAPGGTLPSVPFKGNAS</sequence>
<dbReference type="GO" id="GO:0045493">
    <property type="term" value="P:xylan catabolic process"/>
    <property type="evidence" value="ECO:0007669"/>
    <property type="project" value="InterPro"/>
</dbReference>
<dbReference type="PANTHER" id="PTHR47406">
    <property type="entry name" value="COAGULATION FACTOR 5/8 TYPE, C-TERMINAL"/>
    <property type="match status" value="1"/>
</dbReference>
<gene>
    <name evidence="4" type="ORF">BSFP_062480</name>
</gene>
<organism evidence="4 5">
    <name type="scientific">Burkholderia stabilis</name>
    <dbReference type="NCBI Taxonomy" id="95485"/>
    <lineage>
        <taxon>Bacteria</taxon>
        <taxon>Pseudomonadati</taxon>
        <taxon>Pseudomonadota</taxon>
        <taxon>Betaproteobacteria</taxon>
        <taxon>Burkholderiales</taxon>
        <taxon>Burkholderiaceae</taxon>
        <taxon>Burkholderia</taxon>
        <taxon>Burkholderia cepacia complex</taxon>
    </lineage>
</organism>
<dbReference type="AlphaFoldDB" id="A0A1Y1BUC7"/>